<protein>
    <submittedName>
        <fullName evidence="3">Uncharacterized protein</fullName>
    </submittedName>
</protein>
<gene>
    <name evidence="3" type="ORF">FIESC28_02244</name>
</gene>
<evidence type="ECO:0000313" key="4">
    <source>
        <dbReference type="Proteomes" id="UP000253153"/>
    </source>
</evidence>
<sequence length="350" mass="38380">MAPRIFITGTTGYVGGTAFDIIYEAHPDYDYTLYVRNEERAKPIAEKFPDVKFVYGDLDSVEVIEKAASEADVVVHTADSADAPGAAKAIAAGLASSHTAENPGYYIHLSGAGILTWYDLRNKRYGEPPLPDQKYNDITDIQRILDLPDEAVHKDVENILQSIGSPAVKYLMVSPPVIYGPGRGLIHKDSFAISEIVRATLDLGYTPIVGAGKAKWDNVHVQDLAQLIANAVDASQAPSKNEDDSEVWGKKGYYFVTTGEHQWYDVATWIAEEAHRQGYIPEFKTKHVTMEEVIDRGYKAGIAWGINSKSEAERGRKYLGWEAKGASLKETIAGSVAAEAEALGVKPKYK</sequence>
<evidence type="ECO:0000313" key="3">
    <source>
        <dbReference type="EMBL" id="RBR24974.1"/>
    </source>
</evidence>
<dbReference type="SUPFAM" id="SSF51735">
    <property type="entry name" value="NAD(P)-binding Rossmann-fold domains"/>
    <property type="match status" value="1"/>
</dbReference>
<evidence type="ECO:0000259" key="1">
    <source>
        <dbReference type="Pfam" id="PF01370"/>
    </source>
</evidence>
<dbReference type="InterPro" id="IPR036291">
    <property type="entry name" value="NAD(P)-bd_dom_sf"/>
</dbReference>
<dbReference type="InterPro" id="IPR016040">
    <property type="entry name" value="NAD(P)-bd_dom"/>
</dbReference>
<evidence type="ECO:0000259" key="2">
    <source>
        <dbReference type="Pfam" id="PF13460"/>
    </source>
</evidence>
<dbReference type="Proteomes" id="UP000253153">
    <property type="component" value="Unassembled WGS sequence"/>
</dbReference>
<dbReference type="InterPro" id="IPR051783">
    <property type="entry name" value="NAD(P)-dependent_oxidoreduct"/>
</dbReference>
<dbReference type="PANTHER" id="PTHR48079">
    <property type="entry name" value="PROTEIN YEEZ"/>
    <property type="match status" value="1"/>
</dbReference>
<organism evidence="3 4">
    <name type="scientific">Fusarium coffeatum</name>
    <dbReference type="NCBI Taxonomy" id="231269"/>
    <lineage>
        <taxon>Eukaryota</taxon>
        <taxon>Fungi</taxon>
        <taxon>Dikarya</taxon>
        <taxon>Ascomycota</taxon>
        <taxon>Pezizomycotina</taxon>
        <taxon>Sordariomycetes</taxon>
        <taxon>Hypocreomycetidae</taxon>
        <taxon>Hypocreales</taxon>
        <taxon>Nectriaceae</taxon>
        <taxon>Fusarium</taxon>
        <taxon>Fusarium incarnatum-equiseti species complex</taxon>
    </lineage>
</organism>
<reference evidence="3 4" key="1">
    <citation type="submission" date="2018-06" db="EMBL/GenBank/DDBJ databases">
        <title>Fusarium incarnatum-equiseti species complex species 28.</title>
        <authorList>
            <person name="Gardiner D.M."/>
        </authorList>
    </citation>
    <scope>NUCLEOTIDE SEQUENCE [LARGE SCALE GENOMIC DNA]</scope>
    <source>
        <strain evidence="3 4">FIESC_28</strain>
    </source>
</reference>
<feature type="domain" description="NAD-dependent epimerase/dehydratase" evidence="1">
    <location>
        <begin position="166"/>
        <end position="237"/>
    </location>
</feature>
<dbReference type="Pfam" id="PF01370">
    <property type="entry name" value="Epimerase"/>
    <property type="match status" value="1"/>
</dbReference>
<dbReference type="PANTHER" id="PTHR48079:SF6">
    <property type="entry name" value="NAD(P)-BINDING DOMAIN-CONTAINING PROTEIN-RELATED"/>
    <property type="match status" value="1"/>
</dbReference>
<dbReference type="InterPro" id="IPR001509">
    <property type="entry name" value="Epimerase_deHydtase"/>
</dbReference>
<keyword evidence="4" id="KW-1185">Reference proteome</keyword>
<name>A0A366S6N2_9HYPO</name>
<dbReference type="EMBL" id="QKXC01000047">
    <property type="protein sequence ID" value="RBR24974.1"/>
    <property type="molecule type" value="Genomic_DNA"/>
</dbReference>
<dbReference type="GO" id="GO:0004029">
    <property type="term" value="F:aldehyde dehydrogenase (NAD+) activity"/>
    <property type="evidence" value="ECO:0007669"/>
    <property type="project" value="TreeGrafter"/>
</dbReference>
<dbReference type="RefSeq" id="XP_031019565.1">
    <property type="nucleotide sequence ID" value="XM_031156394.1"/>
</dbReference>
<comment type="caution">
    <text evidence="3">The sequence shown here is derived from an EMBL/GenBank/DDBJ whole genome shotgun (WGS) entry which is preliminary data.</text>
</comment>
<dbReference type="GO" id="GO:0005737">
    <property type="term" value="C:cytoplasm"/>
    <property type="evidence" value="ECO:0007669"/>
    <property type="project" value="TreeGrafter"/>
</dbReference>
<proteinExistence type="predicted"/>
<dbReference type="OrthoDB" id="2130169at2759"/>
<dbReference type="AlphaFoldDB" id="A0A366S6N2"/>
<dbReference type="Pfam" id="PF13460">
    <property type="entry name" value="NAD_binding_10"/>
    <property type="match status" value="1"/>
</dbReference>
<accession>A0A366S6N2</accession>
<dbReference type="GeneID" id="41991690"/>
<feature type="domain" description="NAD(P)-binding" evidence="2">
    <location>
        <begin position="9"/>
        <end position="113"/>
    </location>
</feature>
<dbReference type="Gene3D" id="3.40.50.720">
    <property type="entry name" value="NAD(P)-binding Rossmann-like Domain"/>
    <property type="match status" value="1"/>
</dbReference>